<sequence length="545" mass="63521">METKTAFGIDGIAIFVADRFVKSPEDVDDVLESLKKIDVEFYFSQSKTENNFNRTEIGDFLTGIRRFFNFEKCEIPELKEFWETAKYIYTKATKFKETPKLHTIFASLSPKEINSEDIHLKAEIDLKIEDLENLGMFSKVSHPQFWGLKEIMNLHKKSNSDLEIVVNMTKTPVTYPKDKSGKIKNGYYGLIKLEDFINILTDEVSGKRILRKGIFDDNIRYYLGSEEKIEVNHSMREQLLGTDSYLFGILNNGITIIGDEVNLNSEELTLINYQVVNGCQTSNVIFELIDELEDKEDVYIPARFIATNDEETKNSIIKATNSQTTLKPEQLAALAPIQKAIEEYYKSKKTENSFELFYERRTEQYRDENIPKTKIINIPFQIKSTSAMFLNLPHEVSGQYGKVEKKTRGLLFDDSKDFGLLNVYYTSGLTWYRAERYVLNNHDRAYRRARWHIIMLAKYICCEKTNLSNKIDKSNNQNSEIIEKIMLKEDQANKIFDKAIEIINACLKEQYDDIDIDEILKDRKLFERKETTDWLLSFIEKSLSK</sequence>
<evidence type="ECO:0000313" key="3">
    <source>
        <dbReference type="Proteomes" id="UP000004846"/>
    </source>
</evidence>
<dbReference type="InterPro" id="IPR018891">
    <property type="entry name" value="AIPR_C"/>
</dbReference>
<comment type="caution">
    <text evidence="2">The sequence shown here is derived from an EMBL/GenBank/DDBJ whole genome shotgun (WGS) entry which is preliminary data.</text>
</comment>
<evidence type="ECO:0000313" key="2">
    <source>
        <dbReference type="EMBL" id="EFM81416.1"/>
    </source>
</evidence>
<dbReference type="Proteomes" id="UP000004846">
    <property type="component" value="Unassembled WGS sequence"/>
</dbReference>
<accession>A0A125W2Q1</accession>
<dbReference type="Pfam" id="PF10592">
    <property type="entry name" value="AIPR"/>
    <property type="match status" value="1"/>
</dbReference>
<organism evidence="2 3">
    <name type="scientific">Enterococcus faecalis TX4248</name>
    <dbReference type="NCBI Taxonomy" id="749495"/>
    <lineage>
        <taxon>Bacteria</taxon>
        <taxon>Bacillati</taxon>
        <taxon>Bacillota</taxon>
        <taxon>Bacilli</taxon>
        <taxon>Lactobacillales</taxon>
        <taxon>Enterococcaceae</taxon>
        <taxon>Enterococcus</taxon>
    </lineage>
</organism>
<protein>
    <recommendedName>
        <fullName evidence="1">Abortive phage infection protein C-terminal domain-containing protein</fullName>
    </recommendedName>
</protein>
<evidence type="ECO:0000259" key="1">
    <source>
        <dbReference type="Pfam" id="PF10592"/>
    </source>
</evidence>
<gene>
    <name evidence="2" type="ORF">HMPREF9498_02948</name>
</gene>
<name>A0A125W2Q1_ENTFL</name>
<proteinExistence type="predicted"/>
<dbReference type="RefSeq" id="WP_002402568.1">
    <property type="nucleotide sequence ID" value="NZ_GL454487.1"/>
</dbReference>
<feature type="domain" description="Abortive phage infection protein C-terminal" evidence="1">
    <location>
        <begin position="215"/>
        <end position="529"/>
    </location>
</feature>
<dbReference type="HOGENOM" id="CLU_026290_2_0_9"/>
<dbReference type="AlphaFoldDB" id="A0A125W2Q1"/>
<dbReference type="EMBL" id="AEBR01000106">
    <property type="protein sequence ID" value="EFM81416.1"/>
    <property type="molecule type" value="Genomic_DNA"/>
</dbReference>
<reference evidence="2 3" key="1">
    <citation type="submission" date="2010-07" db="EMBL/GenBank/DDBJ databases">
        <authorList>
            <person name="Sid Ahmed O."/>
        </authorList>
    </citation>
    <scope>NUCLEOTIDE SEQUENCE [LARGE SCALE GENOMIC DNA]</scope>
    <source>
        <strain evidence="2 3">TX4248</strain>
    </source>
</reference>